<dbReference type="EMBL" id="PGGS01000261">
    <property type="protein sequence ID" value="PNH06060.1"/>
    <property type="molecule type" value="Genomic_DNA"/>
</dbReference>
<dbReference type="GO" id="GO:0015031">
    <property type="term" value="P:protein transport"/>
    <property type="evidence" value="ECO:0007669"/>
    <property type="project" value="UniProtKB-KW"/>
</dbReference>
<dbReference type="GO" id="GO:0030674">
    <property type="term" value="F:protein-macromolecule adaptor activity"/>
    <property type="evidence" value="ECO:0007669"/>
    <property type="project" value="TreeGrafter"/>
</dbReference>
<comment type="caution">
    <text evidence="14">The sequence shown here is derived from an EMBL/GenBank/DDBJ whole genome shotgun (WGS) entry which is preliminary data.</text>
</comment>
<evidence type="ECO:0000256" key="1">
    <source>
        <dbReference type="ARBA" id="ARBA00004232"/>
    </source>
</evidence>
<evidence type="ECO:0000256" key="11">
    <source>
        <dbReference type="ARBA" id="ARBA00023136"/>
    </source>
</evidence>
<accession>A0A2J8A0L5</accession>
<comment type="subcellular location">
    <subcellularLocation>
        <location evidence="1">Nucleus membrane</location>
        <topology evidence="1">Multi-pass membrane protein</topology>
    </subcellularLocation>
    <subcellularLocation>
        <location evidence="2">Nucleus</location>
        <location evidence="2">Nuclear pore complex</location>
    </subcellularLocation>
</comment>
<keyword evidence="4" id="KW-0813">Transport</keyword>
<evidence type="ECO:0000256" key="12">
    <source>
        <dbReference type="ARBA" id="ARBA00023242"/>
    </source>
</evidence>
<sequence length="537" mass="56657">MPPASPQPEALKWKLIGALVWHAAAISAANTCFAFALPPSVSTLFRPAGALTHLLLYGLQVCALLGHRAILASNEFEPVTFAKLGIHGRTWISLLLTRVLVRGRTWSHLVATATFFGANILSAVAYATLYAGMKLGGSAAPLTPWSLCFGALLGACYSCSYLVRGCDVLSYPPLQRHRWFRLKERLPAALRTAAYTTFTALALAAAAHRSLLLQPRLLYGWAVSGLLCALCWSVGGALLQLVFSERLHLARLGDPDPNAPLLAELVGGNAIMQDLALLDLALTAEGHGGEAAWRRAAIFADESGRAAWGPLSAHMLGEVRDFTAALAAALPSAAAEAAATARPGAAGAGSGSSAASAAAVRWNVLRMSPSTGLRVVSREQDLAAWNVRSKYHRLGWCLRGLAGLTVAAQRGEDRYGVVLLCEPSLADIAVGLLAAVLALQQYTKFVVATRSRHASPLERLARQVGLVSTAIAGRVTNVTLQPVEEVAFALEAVARNCVNRLAAVYGSKLRDCVLREARAKPACGSVTDLAAVLTSVL</sequence>
<keyword evidence="8 13" id="KW-1133">Transmembrane helix</keyword>
<dbReference type="PANTHER" id="PTHR13269:SF6">
    <property type="entry name" value="NUCLEOPORIN NDC1"/>
    <property type="match status" value="1"/>
</dbReference>
<keyword evidence="10" id="KW-0906">Nuclear pore complex</keyword>
<evidence type="ECO:0008006" key="16">
    <source>
        <dbReference type="Google" id="ProtNLM"/>
    </source>
</evidence>
<dbReference type="Proteomes" id="UP000236333">
    <property type="component" value="Unassembled WGS sequence"/>
</dbReference>
<keyword evidence="6" id="KW-0509">mRNA transport</keyword>
<dbReference type="GO" id="GO:0031965">
    <property type="term" value="C:nuclear membrane"/>
    <property type="evidence" value="ECO:0007669"/>
    <property type="project" value="UniProtKB-SubCell"/>
</dbReference>
<evidence type="ECO:0000256" key="7">
    <source>
        <dbReference type="ARBA" id="ARBA00022927"/>
    </source>
</evidence>
<evidence type="ECO:0000256" key="9">
    <source>
        <dbReference type="ARBA" id="ARBA00023010"/>
    </source>
</evidence>
<dbReference type="OrthoDB" id="549574at2759"/>
<feature type="transmembrane region" description="Helical" evidence="13">
    <location>
        <begin position="142"/>
        <end position="163"/>
    </location>
</feature>
<dbReference type="GO" id="GO:0051028">
    <property type="term" value="P:mRNA transport"/>
    <property type="evidence" value="ECO:0007669"/>
    <property type="project" value="UniProtKB-KW"/>
</dbReference>
<evidence type="ECO:0000256" key="10">
    <source>
        <dbReference type="ARBA" id="ARBA00023132"/>
    </source>
</evidence>
<reference evidence="14 15" key="1">
    <citation type="journal article" date="2017" name="Mol. Biol. Evol.">
        <title>The 4-celled Tetrabaena socialis nuclear genome reveals the essential components for genetic control of cell number at the origin of multicellularity in the volvocine lineage.</title>
        <authorList>
            <person name="Featherston J."/>
            <person name="Arakaki Y."/>
            <person name="Hanschen E.R."/>
            <person name="Ferris P.J."/>
            <person name="Michod R.E."/>
            <person name="Olson B.J.S.C."/>
            <person name="Nozaki H."/>
            <person name="Durand P.M."/>
        </authorList>
    </citation>
    <scope>NUCLEOTIDE SEQUENCE [LARGE SCALE GENOMIC DNA]</scope>
    <source>
        <strain evidence="14 15">NIES-571</strain>
    </source>
</reference>
<keyword evidence="9" id="KW-0811">Translocation</keyword>
<evidence type="ECO:0000256" key="13">
    <source>
        <dbReference type="SAM" id="Phobius"/>
    </source>
</evidence>
<name>A0A2J8A0L5_9CHLO</name>
<organism evidence="14 15">
    <name type="scientific">Tetrabaena socialis</name>
    <dbReference type="NCBI Taxonomy" id="47790"/>
    <lineage>
        <taxon>Eukaryota</taxon>
        <taxon>Viridiplantae</taxon>
        <taxon>Chlorophyta</taxon>
        <taxon>core chlorophytes</taxon>
        <taxon>Chlorophyceae</taxon>
        <taxon>CS clade</taxon>
        <taxon>Chlamydomonadales</taxon>
        <taxon>Tetrabaenaceae</taxon>
        <taxon>Tetrabaena</taxon>
    </lineage>
</organism>
<keyword evidence="5 13" id="KW-0812">Transmembrane</keyword>
<evidence type="ECO:0000313" key="14">
    <source>
        <dbReference type="EMBL" id="PNH06060.1"/>
    </source>
</evidence>
<feature type="transmembrane region" description="Helical" evidence="13">
    <location>
        <begin position="108"/>
        <end position="130"/>
    </location>
</feature>
<evidence type="ECO:0000256" key="4">
    <source>
        <dbReference type="ARBA" id="ARBA00022448"/>
    </source>
</evidence>
<feature type="transmembrane region" description="Helical" evidence="13">
    <location>
        <begin position="219"/>
        <end position="243"/>
    </location>
</feature>
<evidence type="ECO:0000313" key="15">
    <source>
        <dbReference type="Proteomes" id="UP000236333"/>
    </source>
</evidence>
<comment type="similarity">
    <text evidence="3">Belongs to the NDC1 family.</text>
</comment>
<gene>
    <name evidence="14" type="ORF">TSOC_007626</name>
</gene>
<dbReference type="GO" id="GO:0070762">
    <property type="term" value="C:nuclear pore transmembrane ring"/>
    <property type="evidence" value="ECO:0007669"/>
    <property type="project" value="TreeGrafter"/>
</dbReference>
<evidence type="ECO:0000256" key="5">
    <source>
        <dbReference type="ARBA" id="ARBA00022692"/>
    </source>
</evidence>
<evidence type="ECO:0000256" key="3">
    <source>
        <dbReference type="ARBA" id="ARBA00005760"/>
    </source>
</evidence>
<dbReference type="InterPro" id="IPR019049">
    <property type="entry name" value="Nucleoporin_prot_Ndc1/Nup"/>
</dbReference>
<protein>
    <recommendedName>
        <fullName evidence="16">Nucleoporin NDC1</fullName>
    </recommendedName>
</protein>
<keyword evidence="12" id="KW-0539">Nucleus</keyword>
<evidence type="ECO:0000256" key="8">
    <source>
        <dbReference type="ARBA" id="ARBA00022989"/>
    </source>
</evidence>
<keyword evidence="15" id="KW-1185">Reference proteome</keyword>
<dbReference type="GO" id="GO:0006999">
    <property type="term" value="P:nuclear pore organization"/>
    <property type="evidence" value="ECO:0007669"/>
    <property type="project" value="TreeGrafter"/>
</dbReference>
<keyword evidence="7" id="KW-0653">Protein transport</keyword>
<keyword evidence="11 13" id="KW-0472">Membrane</keyword>
<dbReference type="PANTHER" id="PTHR13269">
    <property type="entry name" value="NUCLEOPORIN NDC1"/>
    <property type="match status" value="1"/>
</dbReference>
<dbReference type="AlphaFoldDB" id="A0A2J8A0L5"/>
<proteinExistence type="inferred from homology"/>
<evidence type="ECO:0000256" key="6">
    <source>
        <dbReference type="ARBA" id="ARBA00022816"/>
    </source>
</evidence>
<evidence type="ECO:0000256" key="2">
    <source>
        <dbReference type="ARBA" id="ARBA00004567"/>
    </source>
</evidence>